<dbReference type="Pfam" id="PF14347">
    <property type="entry name" value="DUF4399"/>
    <property type="match status" value="1"/>
</dbReference>
<reference evidence="2" key="1">
    <citation type="journal article" date="2011" name="Environ. Microbiol.">
        <title>Time-series analyses of Monterey Bay coastal microbial picoplankton using a 'genome proxy' microarray.</title>
        <authorList>
            <person name="Rich V.I."/>
            <person name="Pham V.D."/>
            <person name="Eppley J."/>
            <person name="Shi Y."/>
            <person name="DeLong E.F."/>
        </authorList>
    </citation>
    <scope>NUCLEOTIDE SEQUENCE</scope>
</reference>
<organism evidence="2">
    <name type="scientific">uncultured delta proteobacterium HF0070_30B07</name>
    <dbReference type="NCBI Taxonomy" id="710826"/>
    <lineage>
        <taxon>Bacteria</taxon>
        <taxon>Deltaproteobacteria</taxon>
        <taxon>environmental samples</taxon>
    </lineage>
</organism>
<proteinExistence type="predicted"/>
<accession>E0XSJ2</accession>
<evidence type="ECO:0000259" key="1">
    <source>
        <dbReference type="Pfam" id="PF14347"/>
    </source>
</evidence>
<dbReference type="EMBL" id="GU474862">
    <property type="protein sequence ID" value="ADI17383.1"/>
    <property type="molecule type" value="Genomic_DNA"/>
</dbReference>
<evidence type="ECO:0000313" key="2">
    <source>
        <dbReference type="EMBL" id="ADI17383.1"/>
    </source>
</evidence>
<dbReference type="AlphaFoldDB" id="E0XSJ2"/>
<protein>
    <recommendedName>
        <fullName evidence="1">DUF4399 domain-containing protein</fullName>
    </recommendedName>
</protein>
<dbReference type="InterPro" id="IPR025512">
    <property type="entry name" value="DUF4399"/>
</dbReference>
<sequence>MLNLMPKKQKIYFFSFLFIWGLFLGMVQAGETPSVEGTRVYFINLKDGQTVKSPFLIQFGLTSQMGIAPALADWPDTGHHHLIIDAPTPKPNKAISNKHIHLNLGQTEYMLELPAGEHTLQAVFGDYTHVPHDPPVMSKVITIKVE</sequence>
<feature type="domain" description="DUF4399" evidence="1">
    <location>
        <begin position="57"/>
        <end position="146"/>
    </location>
</feature>
<name>E0XSJ2_9DELT</name>